<keyword evidence="2" id="KW-0560">Oxidoreductase</keyword>
<proteinExistence type="predicted"/>
<dbReference type="Gene3D" id="3.40.50.720">
    <property type="entry name" value="NAD(P)-binding Rossmann-like Domain"/>
    <property type="match status" value="1"/>
</dbReference>
<dbReference type="InterPro" id="IPR013708">
    <property type="entry name" value="Shikimate_DH-bd_N"/>
</dbReference>
<dbReference type="GO" id="GO:0009073">
    <property type="term" value="P:aromatic amino acid family biosynthetic process"/>
    <property type="evidence" value="ECO:0007669"/>
    <property type="project" value="UniProtKB-KW"/>
</dbReference>
<dbReference type="SUPFAM" id="SSF51735">
    <property type="entry name" value="NAD(P)-binding Rossmann-fold domains"/>
    <property type="match status" value="1"/>
</dbReference>
<gene>
    <name evidence="5" type="ORF">EFQ99_19540</name>
</gene>
<evidence type="ECO:0000259" key="4">
    <source>
        <dbReference type="Pfam" id="PF08501"/>
    </source>
</evidence>
<evidence type="ECO:0000256" key="1">
    <source>
        <dbReference type="ARBA" id="ARBA00004871"/>
    </source>
</evidence>
<dbReference type="GO" id="GO:0050661">
    <property type="term" value="F:NADP binding"/>
    <property type="evidence" value="ECO:0007669"/>
    <property type="project" value="TreeGrafter"/>
</dbReference>
<dbReference type="RefSeq" id="WP_126922725.1">
    <property type="nucleotide sequence ID" value="NZ_ML133691.1"/>
</dbReference>
<dbReference type="EMBL" id="RJTH01000006">
    <property type="protein sequence ID" value="RUM24205.1"/>
    <property type="molecule type" value="Genomic_DNA"/>
</dbReference>
<dbReference type="GO" id="GO:0019632">
    <property type="term" value="P:shikimate metabolic process"/>
    <property type="evidence" value="ECO:0007669"/>
    <property type="project" value="TreeGrafter"/>
</dbReference>
<evidence type="ECO:0000256" key="3">
    <source>
        <dbReference type="ARBA" id="ARBA00023141"/>
    </source>
</evidence>
<dbReference type="GO" id="GO:0004764">
    <property type="term" value="F:shikimate 3-dehydrogenase (NADP+) activity"/>
    <property type="evidence" value="ECO:0007669"/>
    <property type="project" value="InterPro"/>
</dbReference>
<keyword evidence="6" id="KW-1185">Reference proteome</keyword>
<organism evidence="5 6">
    <name type="scientific">Rhizobium vallis</name>
    <dbReference type="NCBI Taxonomy" id="634290"/>
    <lineage>
        <taxon>Bacteria</taxon>
        <taxon>Pseudomonadati</taxon>
        <taxon>Pseudomonadota</taxon>
        <taxon>Alphaproteobacteria</taxon>
        <taxon>Hyphomicrobiales</taxon>
        <taxon>Rhizobiaceae</taxon>
        <taxon>Rhizobium/Agrobacterium group</taxon>
        <taxon>Rhizobium</taxon>
    </lineage>
</organism>
<evidence type="ECO:0000256" key="2">
    <source>
        <dbReference type="ARBA" id="ARBA00023002"/>
    </source>
</evidence>
<dbReference type="SUPFAM" id="SSF53223">
    <property type="entry name" value="Aminoacid dehydrogenase-like, N-terminal domain"/>
    <property type="match status" value="1"/>
</dbReference>
<protein>
    <submittedName>
        <fullName evidence="5">Shikimate dehydrogenase</fullName>
    </submittedName>
</protein>
<dbReference type="OrthoDB" id="7873617at2"/>
<reference evidence="6" key="1">
    <citation type="submission" date="2018-11" db="EMBL/GenBank/DDBJ databases">
        <title>Rhizobium chutanense sp. nov., isolated from root nodules of Phaseolus vulgaris in China.</title>
        <authorList>
            <person name="Huo Y."/>
        </authorList>
    </citation>
    <scope>NUCLEOTIDE SEQUENCE [LARGE SCALE GENOMIC DNA]</scope>
    <source>
        <strain evidence="6">CCBAU 65647</strain>
    </source>
</reference>
<accession>A0A432PJC0</accession>
<comment type="caution">
    <text evidence="5">The sequence shown here is derived from an EMBL/GenBank/DDBJ whole genome shotgun (WGS) entry which is preliminary data.</text>
</comment>
<dbReference type="PANTHER" id="PTHR21089:SF1">
    <property type="entry name" value="BIFUNCTIONAL 3-DEHYDROQUINATE DEHYDRATASE_SHIKIMATE DEHYDROGENASE, CHLOROPLASTIC"/>
    <property type="match status" value="1"/>
</dbReference>
<dbReference type="GO" id="GO:0005829">
    <property type="term" value="C:cytosol"/>
    <property type="evidence" value="ECO:0007669"/>
    <property type="project" value="TreeGrafter"/>
</dbReference>
<dbReference type="Pfam" id="PF08501">
    <property type="entry name" value="Shikimate_dh_N"/>
    <property type="match status" value="1"/>
</dbReference>
<dbReference type="InterPro" id="IPR036291">
    <property type="entry name" value="NAD(P)-bd_dom_sf"/>
</dbReference>
<dbReference type="GO" id="GO:0009423">
    <property type="term" value="P:chorismate biosynthetic process"/>
    <property type="evidence" value="ECO:0007669"/>
    <property type="project" value="TreeGrafter"/>
</dbReference>
<keyword evidence="3" id="KW-0057">Aromatic amino acid biosynthesis</keyword>
<feature type="domain" description="Shikimate dehydrogenase substrate binding N-terminal" evidence="4">
    <location>
        <begin position="12"/>
        <end position="94"/>
    </location>
</feature>
<evidence type="ECO:0000313" key="5">
    <source>
        <dbReference type="EMBL" id="RUM24205.1"/>
    </source>
</evidence>
<comment type="pathway">
    <text evidence="1">Metabolic intermediate biosynthesis; chorismate biosynthesis; chorismate from D-erythrose 4-phosphate and phosphoenolpyruvate: step 4/7.</text>
</comment>
<dbReference type="Proteomes" id="UP000278823">
    <property type="component" value="Unassembled WGS sequence"/>
</dbReference>
<name>A0A432PJC0_9HYPH</name>
<keyword evidence="3" id="KW-0028">Amino-acid biosynthesis</keyword>
<evidence type="ECO:0000313" key="6">
    <source>
        <dbReference type="Proteomes" id="UP000278823"/>
    </source>
</evidence>
<dbReference type="InterPro" id="IPR046346">
    <property type="entry name" value="Aminoacid_DH-like_N_sf"/>
</dbReference>
<dbReference type="AlphaFoldDB" id="A0A432PJC0"/>
<dbReference type="InterPro" id="IPR022893">
    <property type="entry name" value="Shikimate_DH_fam"/>
</dbReference>
<dbReference type="Gene3D" id="3.40.50.10860">
    <property type="entry name" value="Leucine Dehydrogenase, chain A, domain 1"/>
    <property type="match status" value="1"/>
</dbReference>
<dbReference type="PANTHER" id="PTHR21089">
    <property type="entry name" value="SHIKIMATE DEHYDROGENASE"/>
    <property type="match status" value="1"/>
</dbReference>
<sequence length="262" mass="28008">MISGTTKIFYMVAHPIHHVRTPEIINPLFRKRDLNAVMVPIHLSREDFKLGWEAMKRTRNLGGVVVSVPFKERAFDLADEVEASAGELGAANVVRREEDGRMIATNLDGRGFLDGVLNGGTDARGRDALVVGAGGAGKAIAFALAKCGVRSLRVDDVEAARVEDLVGRVQTAYPALNVGKAPADLSSINLVVNATPCGLNPDSDPLPVDGSKLRSDILVADIIMKPRETPLLKAAIATGCDIRYGAGMLDAQIDLMVAYFGY</sequence>